<sequence length="184" mass="20900">MIFILCRIKITESQHSGTDYFTKQIKSLADLMNKLLLLLPLLTLTACTNTAATSANAIANSSASESLITPQMLAHRHFVLTQVDQTPVQQGNTMYPGIDFYENNQLGATFCHELQGTYRIDGQRIVSDLRPLTQQNCANPEWEKFDAMFTQMLQQGATLTWQNQILHLTDGQHTMQFKLKDWVY</sequence>
<dbReference type="InterPro" id="IPR005184">
    <property type="entry name" value="DUF306_Meta_HslJ"/>
</dbReference>
<dbReference type="Gene3D" id="2.40.128.270">
    <property type="match status" value="1"/>
</dbReference>
<dbReference type="Pfam" id="PF03724">
    <property type="entry name" value="META"/>
    <property type="match status" value="1"/>
</dbReference>
<dbReference type="Proteomes" id="UP000014012">
    <property type="component" value="Unassembled WGS sequence"/>
</dbReference>
<dbReference type="PATRIC" id="fig|1315976.3.peg.1778"/>
<reference evidence="2 3" key="1">
    <citation type="journal article" date="2013" name="Genome Announc.">
        <title>Genome Sequence of Plesiomonas shigelloides Strain 302-73 (Serotype O1).</title>
        <authorList>
            <person name="Pique N."/>
            <person name="Aquilini E."/>
            <person name="Alioto T."/>
            <person name="Minana-Galbis D."/>
            <person name="Tomas J.M."/>
        </authorList>
    </citation>
    <scope>NUCLEOTIDE SEQUENCE [LARGE SCALE GENOMIC DNA]</scope>
    <source>
        <strain evidence="2 3">302-73</strain>
    </source>
</reference>
<evidence type="ECO:0000313" key="3">
    <source>
        <dbReference type="Proteomes" id="UP000014012"/>
    </source>
</evidence>
<dbReference type="EMBL" id="AQQO01000334">
    <property type="protein sequence ID" value="EON88589.1"/>
    <property type="molecule type" value="Genomic_DNA"/>
</dbReference>
<feature type="domain" description="DUF306" evidence="1">
    <location>
        <begin position="71"/>
        <end position="178"/>
    </location>
</feature>
<comment type="caution">
    <text evidence="2">The sequence shown here is derived from an EMBL/GenBank/DDBJ whole genome shotgun (WGS) entry which is preliminary data.</text>
</comment>
<dbReference type="InterPro" id="IPR038670">
    <property type="entry name" value="HslJ-like_sf"/>
</dbReference>
<protein>
    <submittedName>
        <fullName evidence="2">Heat-inducible protein</fullName>
    </submittedName>
</protein>
<dbReference type="AlphaFoldDB" id="R8AQI4"/>
<proteinExistence type="predicted"/>
<dbReference type="PANTHER" id="PTHR35535">
    <property type="entry name" value="HEAT SHOCK PROTEIN HSLJ"/>
    <property type="match status" value="1"/>
</dbReference>
<gene>
    <name evidence="2" type="ORF">PLESHI_09504</name>
</gene>
<keyword evidence="3" id="KW-1185">Reference proteome</keyword>
<dbReference type="PANTHER" id="PTHR35535:SF1">
    <property type="entry name" value="HEAT SHOCK PROTEIN HSLJ"/>
    <property type="match status" value="1"/>
</dbReference>
<evidence type="ECO:0000313" key="2">
    <source>
        <dbReference type="EMBL" id="EON88589.1"/>
    </source>
</evidence>
<organism evidence="2 3">
    <name type="scientific">Plesiomonas shigelloides 302-73</name>
    <dbReference type="NCBI Taxonomy" id="1315976"/>
    <lineage>
        <taxon>Bacteria</taxon>
        <taxon>Pseudomonadati</taxon>
        <taxon>Pseudomonadota</taxon>
        <taxon>Gammaproteobacteria</taxon>
        <taxon>Enterobacterales</taxon>
        <taxon>Enterobacteriaceae</taxon>
        <taxon>Plesiomonas</taxon>
    </lineage>
</organism>
<name>R8AQI4_PLESH</name>
<evidence type="ECO:0000259" key="1">
    <source>
        <dbReference type="Pfam" id="PF03724"/>
    </source>
</evidence>
<dbReference type="OrthoDB" id="5600341at2"/>
<dbReference type="HOGENOM" id="CLU_075808_1_0_6"/>
<accession>R8AQI4</accession>
<dbReference type="InterPro" id="IPR053147">
    <property type="entry name" value="Hsp_HslJ-like"/>
</dbReference>